<keyword evidence="2" id="KW-1185">Reference proteome</keyword>
<accession>A0A067R7W0</accession>
<sequence>MPDKTDSENYAILEVQHVRNYEEFACIDDSLQCYNENEDYEDSIVEEIAAKHQKTSEDQESDYTPELERVSNQDARKFVAGLRRYFMQEGNEGSPISALGTCSDFLQLQSNKRIRQGTLDKFLHH</sequence>
<dbReference type="EMBL" id="KK852639">
    <property type="protein sequence ID" value="KDR19627.1"/>
    <property type="molecule type" value="Genomic_DNA"/>
</dbReference>
<protein>
    <submittedName>
        <fullName evidence="1">Uncharacterized protein</fullName>
    </submittedName>
</protein>
<dbReference type="OMA" id="NICADFE"/>
<gene>
    <name evidence="1" type="ORF">L798_06146</name>
</gene>
<reference evidence="1 2" key="1">
    <citation type="journal article" date="2014" name="Nat. Commun.">
        <title>Molecular traces of alternative social organization in a termite genome.</title>
        <authorList>
            <person name="Terrapon N."/>
            <person name="Li C."/>
            <person name="Robertson H.M."/>
            <person name="Ji L."/>
            <person name="Meng X."/>
            <person name="Booth W."/>
            <person name="Chen Z."/>
            <person name="Childers C.P."/>
            <person name="Glastad K.M."/>
            <person name="Gokhale K."/>
            <person name="Gowin J."/>
            <person name="Gronenberg W."/>
            <person name="Hermansen R.A."/>
            <person name="Hu H."/>
            <person name="Hunt B.G."/>
            <person name="Huylmans A.K."/>
            <person name="Khalil S.M."/>
            <person name="Mitchell R.D."/>
            <person name="Munoz-Torres M.C."/>
            <person name="Mustard J.A."/>
            <person name="Pan H."/>
            <person name="Reese J.T."/>
            <person name="Scharf M.E."/>
            <person name="Sun F."/>
            <person name="Vogel H."/>
            <person name="Xiao J."/>
            <person name="Yang W."/>
            <person name="Yang Z."/>
            <person name="Yang Z."/>
            <person name="Zhou J."/>
            <person name="Zhu J."/>
            <person name="Brent C.S."/>
            <person name="Elsik C.G."/>
            <person name="Goodisman M.A."/>
            <person name="Liberles D.A."/>
            <person name="Roe R.M."/>
            <person name="Vargo E.L."/>
            <person name="Vilcinskas A."/>
            <person name="Wang J."/>
            <person name="Bornberg-Bauer E."/>
            <person name="Korb J."/>
            <person name="Zhang G."/>
            <person name="Liebig J."/>
        </authorList>
    </citation>
    <scope>NUCLEOTIDE SEQUENCE [LARGE SCALE GENOMIC DNA]</scope>
    <source>
        <tissue evidence="1">Whole organism</tissue>
    </source>
</reference>
<name>A0A067R7W0_ZOONE</name>
<evidence type="ECO:0000313" key="2">
    <source>
        <dbReference type="Proteomes" id="UP000027135"/>
    </source>
</evidence>
<dbReference type="InParanoid" id="A0A067R7W0"/>
<dbReference type="AlphaFoldDB" id="A0A067R7W0"/>
<organism evidence="1 2">
    <name type="scientific">Zootermopsis nevadensis</name>
    <name type="common">Dampwood termite</name>
    <dbReference type="NCBI Taxonomy" id="136037"/>
    <lineage>
        <taxon>Eukaryota</taxon>
        <taxon>Metazoa</taxon>
        <taxon>Ecdysozoa</taxon>
        <taxon>Arthropoda</taxon>
        <taxon>Hexapoda</taxon>
        <taxon>Insecta</taxon>
        <taxon>Pterygota</taxon>
        <taxon>Neoptera</taxon>
        <taxon>Polyneoptera</taxon>
        <taxon>Dictyoptera</taxon>
        <taxon>Blattodea</taxon>
        <taxon>Blattoidea</taxon>
        <taxon>Termitoidae</taxon>
        <taxon>Termopsidae</taxon>
        <taxon>Zootermopsis</taxon>
    </lineage>
</organism>
<proteinExistence type="predicted"/>
<evidence type="ECO:0000313" key="1">
    <source>
        <dbReference type="EMBL" id="KDR19627.1"/>
    </source>
</evidence>
<dbReference type="eggNOG" id="ENOG502RVEE">
    <property type="taxonomic scope" value="Eukaryota"/>
</dbReference>
<dbReference type="Proteomes" id="UP000027135">
    <property type="component" value="Unassembled WGS sequence"/>
</dbReference>